<dbReference type="SUPFAM" id="SSF101898">
    <property type="entry name" value="NHL repeat"/>
    <property type="match status" value="1"/>
</dbReference>
<name>A0ABS0D9B7_9NOCA</name>
<dbReference type="SUPFAM" id="SSF63829">
    <property type="entry name" value="Calcium-dependent phosphotriesterase"/>
    <property type="match status" value="1"/>
</dbReference>
<evidence type="ECO:0000313" key="2">
    <source>
        <dbReference type="Proteomes" id="UP000707731"/>
    </source>
</evidence>
<dbReference type="EMBL" id="JADLQN010000001">
    <property type="protein sequence ID" value="MBF6353353.1"/>
    <property type="molecule type" value="Genomic_DNA"/>
</dbReference>
<sequence length="301" mass="30971">MPEIVEVVEVDGGPYGVAVDAAGMVWCTLAERGAIARWDGSRLEMFGLEPADGSPTVIIAHGNDVWFTEFRGNRIGRIGSGGACEYLPADSPYGLCLAPDGALWYTEVNANAVVRRDPAGALDRYTVEGMPSTIAAAPDGTVWFTLNQANAIGRITAAGGLSVQSLPTEAAAPVGITVRGDGAWFVEIGAGQLGHIPARGAAGSDDAVAAHGTVATHGPVIEFPLPDRAAKPHAVVAGPDGALWFTEWASSRLGRMTVDGAVTGSALPGAEPHGLTVAPDGSIWVAMESGALVRVRPDTTR</sequence>
<proteinExistence type="predicted"/>
<organism evidence="1 2">
    <name type="scientific">Nocardia higoensis</name>
    <dbReference type="NCBI Taxonomy" id="228599"/>
    <lineage>
        <taxon>Bacteria</taxon>
        <taxon>Bacillati</taxon>
        <taxon>Actinomycetota</taxon>
        <taxon>Actinomycetes</taxon>
        <taxon>Mycobacteriales</taxon>
        <taxon>Nocardiaceae</taxon>
        <taxon>Nocardia</taxon>
    </lineage>
</organism>
<reference evidence="1 2" key="1">
    <citation type="submission" date="2020-10" db="EMBL/GenBank/DDBJ databases">
        <title>Identification of Nocardia species via Next-generation sequencing and recognition of intraspecies genetic diversity.</title>
        <authorList>
            <person name="Li P."/>
            <person name="Li P."/>
            <person name="Lu B."/>
        </authorList>
    </citation>
    <scope>NUCLEOTIDE SEQUENCE [LARGE SCALE GENOMIC DNA]</scope>
    <source>
        <strain evidence="1 2">BJ06-0143</strain>
    </source>
</reference>
<dbReference type="Proteomes" id="UP000707731">
    <property type="component" value="Unassembled WGS sequence"/>
</dbReference>
<dbReference type="InterPro" id="IPR051344">
    <property type="entry name" value="Vgb"/>
</dbReference>
<dbReference type="InterPro" id="IPR015943">
    <property type="entry name" value="WD40/YVTN_repeat-like_dom_sf"/>
</dbReference>
<dbReference type="Gene3D" id="2.130.10.10">
    <property type="entry name" value="YVTN repeat-like/Quinoprotein amine dehydrogenase"/>
    <property type="match status" value="2"/>
</dbReference>
<dbReference type="PANTHER" id="PTHR40274">
    <property type="entry name" value="VIRGINIAMYCIN B LYASE"/>
    <property type="match status" value="1"/>
</dbReference>
<protein>
    <submittedName>
        <fullName evidence="1">Virginiamycin B lyase</fullName>
    </submittedName>
</protein>
<gene>
    <name evidence="1" type="ORF">IU449_02115</name>
</gene>
<keyword evidence="2" id="KW-1185">Reference proteome</keyword>
<accession>A0ABS0D9B7</accession>
<dbReference type="GO" id="GO:0016829">
    <property type="term" value="F:lyase activity"/>
    <property type="evidence" value="ECO:0007669"/>
    <property type="project" value="UniProtKB-KW"/>
</dbReference>
<dbReference type="Pfam" id="PF24684">
    <property type="entry name" value="Vgb_lyase"/>
    <property type="match status" value="1"/>
</dbReference>
<dbReference type="RefSeq" id="WP_195000277.1">
    <property type="nucleotide sequence ID" value="NZ_JADLQN010000001.1"/>
</dbReference>
<keyword evidence="1" id="KW-0456">Lyase</keyword>
<dbReference type="PANTHER" id="PTHR40274:SF3">
    <property type="entry name" value="VIRGINIAMYCIN B LYASE"/>
    <property type="match status" value="1"/>
</dbReference>
<comment type="caution">
    <text evidence="1">The sequence shown here is derived from an EMBL/GenBank/DDBJ whole genome shotgun (WGS) entry which is preliminary data.</text>
</comment>
<evidence type="ECO:0000313" key="1">
    <source>
        <dbReference type="EMBL" id="MBF6353353.1"/>
    </source>
</evidence>